<evidence type="ECO:0000256" key="3">
    <source>
        <dbReference type="ARBA" id="ARBA00022692"/>
    </source>
</evidence>
<feature type="disulfide bond" evidence="8">
    <location>
        <begin position="1347"/>
        <end position="1359"/>
    </location>
</feature>
<dbReference type="FunFam" id="4.10.400.10:FF:000004">
    <property type="entry name" value="Low-density lipoprotein receptor-related protein 1"/>
    <property type="match status" value="1"/>
</dbReference>
<keyword evidence="3 10" id="KW-0812">Transmembrane</keyword>
<evidence type="ECO:0000256" key="7">
    <source>
        <dbReference type="ARBA" id="ARBA00023157"/>
    </source>
</evidence>
<keyword evidence="4" id="KW-0677">Repeat</keyword>
<gene>
    <name evidence="12" type="ORF">PPYR_07068</name>
</gene>
<evidence type="ECO:0000256" key="1">
    <source>
        <dbReference type="ARBA" id="ARBA00004167"/>
    </source>
</evidence>
<feature type="disulfide bond" evidence="8">
    <location>
        <begin position="1403"/>
        <end position="1415"/>
    </location>
</feature>
<evidence type="ECO:0000256" key="8">
    <source>
        <dbReference type="PROSITE-ProRule" id="PRU00124"/>
    </source>
</evidence>
<feature type="region of interest" description="Disordered" evidence="9">
    <location>
        <begin position="492"/>
        <end position="566"/>
    </location>
</feature>
<feature type="disulfide bond" evidence="8">
    <location>
        <begin position="1225"/>
        <end position="1240"/>
    </location>
</feature>
<dbReference type="InterPro" id="IPR003961">
    <property type="entry name" value="FN3_dom"/>
</dbReference>
<dbReference type="InterPro" id="IPR036055">
    <property type="entry name" value="LDL_receptor-like_sf"/>
</dbReference>
<feature type="region of interest" description="Disordered" evidence="9">
    <location>
        <begin position="408"/>
        <end position="439"/>
    </location>
</feature>
<dbReference type="SMART" id="SM00060">
    <property type="entry name" value="FN3"/>
    <property type="match status" value="5"/>
</dbReference>
<sequence>MIDEPRMGSQTLEILRQGIWASLTGGWFYDPHQDVFCNTFHLYLWLLLLCLPFSIYVYFPPSPITWYFYCGIVSLTFTAVKLVNYGLHHMYDTTECIQEDVKEEEWNMEKKEDEGIELQVLSKKNVEDTSQPNRSLANIESGVVPTTDADSLESGEFQQLEVANCKSGSVIDLKAEVHHKNSSESSEELAIQPIIEVLPYQSEVRDHDNVSHSNQSKKLKRDSSFVLPSIDDEVKCKRSNSHKLQRHFSGDTQDSGLLLERHRPSFPNVVSEHTSPKLVRTSRRHSNFTNSSFSFIPNSTNNMKPTGSLELGYIDQNPNQMLTCEGFYFKPNVNRRGGVRRIRSTALETSCPPPVLTIHPNSLEILGCNTTKTKNPLPPPSSTLVRNQHLNLCPYYGSEIVYPIAEQSDEHQTSHGPDSDLDSLPRNSDSDYDENNEDSHSSLLVRLHHVDSVKMIRAVRTLPHADKDLCHLREYFPKDSEKCDLNSSCNLSVSSNKSDDIDRTSATSKDALLDNNDNSNSSATPEMQDARTDCYATDNECSDKKLSDSNTSESSTSVECEESVLEKGDMSRSSTVKLKSSDKEIDNPYLDCKKFLDDIDLTESKYLETKNEVLVTNFDEITNSVKRRNRRNRKRKCSSCGKPEDGGTRSSLVELDLDLLFDDENDHISRRSMERHKRDDWSSSTTVSLEHDVSKVLQEPAPSTRNLGAIPKKCMSANYHHERERPRIISALAKSESEKTNRRKHDKYLDNRNAHRSRSIKENKLTQTLRQTENVVEGLECLVIPTHAPARLRKLSVTRRSNLKMIKPSTDCYQEASSSSSNNELSTLLPSNPLLSAFLASRRDAPAICVSLPARDSTRLDKRASSCRQGRLKRNTRVHRRALHSSHPNHETKSNQRDLAIASTISSGHGTHRAKSFEDTSHGSVHCFVDEHGNWITYTFDEKSVGTANANLPLPNYNSGKILSTLLRQREAATNSRGANHRGSSDIWDSNSTESIYNSSVSIILDNATRQPLPSATNSMIPTSNTLRINAEPLRHRFYTNNLSDNTIIENLREVFPSTNTDINVEMQVPRNRFRYIQATDAANNNYSRTKSYYKFKVFPWTFIKISLDRLNLLALLDRNLTLGETLLSTFLDFYHDLLALVFCIVMCSCQYSLLKSVQPDAASPTHGFNRVIAYSRPIYFCLLSCDYERDCTDGSDELNCPKQNCSATQFACGNGRCISARWKCDGENDCRDGSDEKDCVGPDPTTCKSDEFHCTGGGVSCIPTTWRCDLENDCKDGSDELNCSNNTCAEYQFACGAPTYRCIYASWVCDGEQDCPDGIDEKNCTTIDKPPMATPNPFLPTNGTSCLDWMFMCSNRKCIPYWWKCDSADDCGDNSDEIGCLNVAKTTLAPVPTTPHPIYRTCSHNEYQCTSGECIELSWVCDGSRDCPQGEEEENCDGIRHCSGDEFKCRMDGTCVPLTDVCNGHKDCPDGTDESACSTDHNVPSGSAGPSCSVGYFPCDDFMCHPLAMLCDNKIDCRDGFDEKNCSSVTRVYQVLQMGVDERSINETSLLLYWWIPLPDKVKLEFLPSISKQGSNKFDNKTWTEHTEYRFMNLEPFTKYNMTVYVKLKDSSNVFPPAKYFIANTGEGVPSEPWNVTVEQQNGSHTLISWKKPITPNGIIQYYEICWFPPEPPIKLKLSDDSTAHLLPADFPPDHKYSFYVIAHNRAHESNHSDIKSIIFDGDSDLNAVINLSVVSKTTNSISLSWQYERAVDGFTVKIEALHPYPQLPSRTTTAKNIVMDNLAPGVYYTFKVKAFRKSFQGIPSSIAARTSGDPLPVIHKLEALVDKSVGTSVKLTWERPKDSRKVAWVYGVYYGLNEEETLQKSRLNTTDTTVTVTHLGACETYIFSVGIVGPSGVGNISSDSPTVMTSLNKRAAPKRLTVTQHPSDHLKMQVSWSASCPTFAEPVGYIITILDKLTNEVVNHNKLESKDIELSSTFRVTYGGVYDIKVSTSIVGAIYTHPVTYYAPPIPPPRGLRVFLERNGSYILNWQEREIPSEIGSHKYEIFVSKGDMLNTSSASKFVVLKPPFLFENDDAPSMYTFGVQIVSERGYRSLLSEWPAANYAQTQSSLELIGKSNMTAILVPACILLVALGGALAFLIIRNRRLQNSFTRFANSHYDTRSGAATFDDNGLEEDESPQIRGFSDDEPLVIA</sequence>
<feature type="transmembrane region" description="Helical" evidence="10">
    <location>
        <begin position="66"/>
        <end position="87"/>
    </location>
</feature>
<evidence type="ECO:0000256" key="5">
    <source>
        <dbReference type="ARBA" id="ARBA00022989"/>
    </source>
</evidence>
<feature type="domain" description="Fibronectin type-III" evidence="11">
    <location>
        <begin position="1819"/>
        <end position="1914"/>
    </location>
</feature>
<dbReference type="PROSITE" id="PS01209">
    <property type="entry name" value="LDLRA_1"/>
    <property type="match status" value="3"/>
</dbReference>
<comment type="caution">
    <text evidence="12">The sequence shown here is derived from an EMBL/GenBank/DDBJ whole genome shotgun (WGS) entry which is preliminary data.</text>
</comment>
<evidence type="ECO:0000313" key="12">
    <source>
        <dbReference type="EMBL" id="KAB0799188.1"/>
    </source>
</evidence>
<dbReference type="GO" id="GO:0012505">
    <property type="term" value="C:endomembrane system"/>
    <property type="evidence" value="ECO:0007669"/>
    <property type="project" value="UniProtKB-SubCell"/>
</dbReference>
<dbReference type="GO" id="GO:0016192">
    <property type="term" value="P:vesicle-mediated transport"/>
    <property type="evidence" value="ECO:0007669"/>
    <property type="project" value="UniProtKB-ARBA"/>
</dbReference>
<dbReference type="CDD" id="cd00112">
    <property type="entry name" value="LDLa"/>
    <property type="match status" value="8"/>
</dbReference>
<feature type="transmembrane region" description="Helical" evidence="10">
    <location>
        <begin position="40"/>
        <end position="59"/>
    </location>
</feature>
<dbReference type="SMART" id="SM00192">
    <property type="entry name" value="LDLa"/>
    <property type="match status" value="8"/>
</dbReference>
<comment type="caution">
    <text evidence="8">Lacks conserved residue(s) required for the propagation of feature annotation.</text>
</comment>
<dbReference type="Pfam" id="PF00041">
    <property type="entry name" value="fn3"/>
    <property type="match status" value="2"/>
</dbReference>
<dbReference type="CDD" id="cd00063">
    <property type="entry name" value="FN3"/>
    <property type="match status" value="2"/>
</dbReference>
<proteinExistence type="predicted"/>
<feature type="disulfide bond" evidence="8">
    <location>
        <begin position="1512"/>
        <end position="1527"/>
    </location>
</feature>
<feature type="disulfide bond" evidence="8">
    <location>
        <begin position="1213"/>
        <end position="1231"/>
    </location>
</feature>
<dbReference type="GO" id="GO:0005886">
    <property type="term" value="C:plasma membrane"/>
    <property type="evidence" value="ECO:0007669"/>
    <property type="project" value="TreeGrafter"/>
</dbReference>
<evidence type="ECO:0000256" key="6">
    <source>
        <dbReference type="ARBA" id="ARBA00023136"/>
    </source>
</evidence>
<keyword evidence="13" id="KW-1185">Reference proteome</keyword>
<keyword evidence="7 8" id="KW-1015">Disulfide bond</keyword>
<keyword evidence="5 10" id="KW-1133">Transmembrane helix</keyword>
<dbReference type="InterPro" id="IPR013783">
    <property type="entry name" value="Ig-like_fold"/>
</dbReference>
<dbReference type="Proteomes" id="UP000327044">
    <property type="component" value="Unassembled WGS sequence"/>
</dbReference>
<evidence type="ECO:0000313" key="13">
    <source>
        <dbReference type="Proteomes" id="UP000327044"/>
    </source>
</evidence>
<feature type="domain" description="Fibronectin type-III" evidence="11">
    <location>
        <begin position="1729"/>
        <end position="1816"/>
    </location>
</feature>
<feature type="disulfide bond" evidence="8">
    <location>
        <begin position="1463"/>
        <end position="1478"/>
    </location>
</feature>
<dbReference type="InterPro" id="IPR023415">
    <property type="entry name" value="LDLR_class-A_CS"/>
</dbReference>
<feature type="disulfide bond" evidence="8">
    <location>
        <begin position="1310"/>
        <end position="1325"/>
    </location>
</feature>
<feature type="disulfide bond" evidence="8">
    <location>
        <begin position="1366"/>
        <end position="1381"/>
    </location>
</feature>
<evidence type="ECO:0000256" key="9">
    <source>
        <dbReference type="SAM" id="MobiDB-lite"/>
    </source>
</evidence>
<dbReference type="InterPro" id="IPR050685">
    <property type="entry name" value="LDLR"/>
</dbReference>
<dbReference type="Gene3D" id="4.10.400.10">
    <property type="entry name" value="Low-density Lipoprotein Receptor"/>
    <property type="match status" value="7"/>
</dbReference>
<evidence type="ECO:0000259" key="11">
    <source>
        <dbReference type="PROSITE" id="PS50853"/>
    </source>
</evidence>
<feature type="transmembrane region" description="Helical" evidence="10">
    <location>
        <begin position="2121"/>
        <end position="2144"/>
    </location>
</feature>
<feature type="disulfide bond" evidence="8">
    <location>
        <begin position="1493"/>
        <end position="1505"/>
    </location>
</feature>
<dbReference type="Pfam" id="PF25814">
    <property type="entry name" value="fn3_SORL1"/>
    <property type="match status" value="1"/>
</dbReference>
<feature type="disulfide bond" evidence="8">
    <location>
        <begin position="1269"/>
        <end position="1284"/>
    </location>
</feature>
<reference evidence="12 13" key="1">
    <citation type="journal article" date="2018" name="Elife">
        <title>Firefly genomes illuminate parallel origins of bioluminescence in beetles.</title>
        <authorList>
            <person name="Fallon T.R."/>
            <person name="Lower S.E."/>
            <person name="Chang C.H."/>
            <person name="Bessho-Uehara M."/>
            <person name="Martin G.J."/>
            <person name="Bewick A.J."/>
            <person name="Behringer M."/>
            <person name="Debat H.J."/>
            <person name="Wong I."/>
            <person name="Day J.C."/>
            <person name="Suvorov A."/>
            <person name="Silva C.J."/>
            <person name="Stanger-Hall K.F."/>
            <person name="Hall D.W."/>
            <person name="Schmitz R.J."/>
            <person name="Nelson D.R."/>
            <person name="Lewis S.M."/>
            <person name="Shigenobu S."/>
            <person name="Bybee S.M."/>
            <person name="Larracuente A.M."/>
            <person name="Oba Y."/>
            <person name="Weng J.K."/>
        </authorList>
    </citation>
    <scope>NUCLEOTIDE SEQUENCE [LARGE SCALE GENOMIC DNA]</scope>
    <source>
        <strain evidence="12">1611_PpyrPB1</strain>
        <tissue evidence="12">Whole body</tissue>
    </source>
</reference>
<feature type="region of interest" description="Disordered" evidence="9">
    <location>
        <begin position="628"/>
        <end position="648"/>
    </location>
</feature>
<evidence type="ECO:0000256" key="10">
    <source>
        <dbReference type="SAM" id="Phobius"/>
    </source>
</evidence>
<dbReference type="InParanoid" id="A0A5N4APP8"/>
<comment type="subcellular location">
    <subcellularLocation>
        <location evidence="2">Endomembrane system</location>
    </subcellularLocation>
    <subcellularLocation>
        <location evidence="1">Membrane</location>
        <topology evidence="1">Single-pass membrane protein</topology>
    </subcellularLocation>
</comment>
<feature type="domain" description="Fibronectin type-III" evidence="11">
    <location>
        <begin position="2014"/>
        <end position="2112"/>
    </location>
</feature>
<feature type="disulfide bond" evidence="8">
    <location>
        <begin position="1410"/>
        <end position="1428"/>
    </location>
</feature>
<feature type="compositionally biased region" description="Low complexity" evidence="9">
    <location>
        <begin position="548"/>
        <end position="558"/>
    </location>
</feature>
<protein>
    <recommendedName>
        <fullName evidence="11">Fibronectin type-III domain-containing protein</fullName>
    </recommendedName>
</protein>
<feature type="disulfide bond" evidence="8">
    <location>
        <begin position="1354"/>
        <end position="1372"/>
    </location>
</feature>
<accession>A0A5N4APP8</accession>
<feature type="disulfide bond" evidence="8">
    <location>
        <begin position="1206"/>
        <end position="1218"/>
    </location>
</feature>
<organism evidence="12 13">
    <name type="scientific">Photinus pyralis</name>
    <name type="common">Common eastern firefly</name>
    <name type="synonym">Lampyris pyralis</name>
    <dbReference type="NCBI Taxonomy" id="7054"/>
    <lineage>
        <taxon>Eukaryota</taxon>
        <taxon>Metazoa</taxon>
        <taxon>Ecdysozoa</taxon>
        <taxon>Arthropoda</taxon>
        <taxon>Hexapoda</taxon>
        <taxon>Insecta</taxon>
        <taxon>Pterygota</taxon>
        <taxon>Neoptera</taxon>
        <taxon>Endopterygota</taxon>
        <taxon>Coleoptera</taxon>
        <taxon>Polyphaga</taxon>
        <taxon>Elateriformia</taxon>
        <taxon>Elateroidea</taxon>
        <taxon>Lampyridae</taxon>
        <taxon>Lampyrinae</taxon>
        <taxon>Photinus</taxon>
    </lineage>
</organism>
<dbReference type="SUPFAM" id="SSF49265">
    <property type="entry name" value="Fibronectin type III"/>
    <property type="match status" value="2"/>
</dbReference>
<dbReference type="InterPro" id="IPR002172">
    <property type="entry name" value="LDrepeatLR_classA_rpt"/>
</dbReference>
<dbReference type="Gene3D" id="4.10.1220.10">
    <property type="entry name" value="EGF-type module"/>
    <property type="match status" value="1"/>
</dbReference>
<evidence type="ECO:0000256" key="4">
    <source>
        <dbReference type="ARBA" id="ARBA00022737"/>
    </source>
</evidence>
<feature type="region of interest" description="Disordered" evidence="9">
    <location>
        <begin position="2167"/>
        <end position="2195"/>
    </location>
</feature>
<feature type="disulfide bond" evidence="8">
    <location>
        <begin position="1500"/>
        <end position="1518"/>
    </location>
</feature>
<dbReference type="PROSITE" id="PS50853">
    <property type="entry name" value="FN3"/>
    <property type="match status" value="4"/>
</dbReference>
<evidence type="ECO:0000256" key="2">
    <source>
        <dbReference type="ARBA" id="ARBA00004308"/>
    </source>
</evidence>
<feature type="domain" description="Fibronectin type-III" evidence="11">
    <location>
        <begin position="1633"/>
        <end position="1724"/>
    </location>
</feature>
<dbReference type="Pfam" id="PF00057">
    <property type="entry name" value="Ldl_recept_a"/>
    <property type="match status" value="6"/>
</dbReference>
<feature type="disulfide bond" evidence="8">
    <location>
        <begin position="1422"/>
        <end position="1437"/>
    </location>
</feature>
<keyword evidence="6 10" id="KW-0472">Membrane</keyword>
<dbReference type="PRINTS" id="PR00261">
    <property type="entry name" value="LDLRECEPTOR"/>
</dbReference>
<dbReference type="InterPro" id="IPR057841">
    <property type="entry name" value="FN3_SORL1"/>
</dbReference>
<name>A0A5N4APP8_PHOPY</name>
<dbReference type="PROSITE" id="PS50068">
    <property type="entry name" value="LDLRA_2"/>
    <property type="match status" value="7"/>
</dbReference>
<feature type="compositionally biased region" description="Basic residues" evidence="9">
    <location>
        <begin position="628"/>
        <end position="637"/>
    </location>
</feature>
<feature type="compositionally biased region" description="Low complexity" evidence="9">
    <location>
        <begin position="513"/>
        <end position="523"/>
    </location>
</feature>
<dbReference type="EMBL" id="VVIM01000005">
    <property type="protein sequence ID" value="KAB0799188.1"/>
    <property type="molecule type" value="Genomic_DNA"/>
</dbReference>
<dbReference type="InterPro" id="IPR036116">
    <property type="entry name" value="FN3_sf"/>
</dbReference>
<dbReference type="SUPFAM" id="SSF57424">
    <property type="entry name" value="LDL receptor-like module"/>
    <property type="match status" value="7"/>
</dbReference>
<dbReference type="Gene3D" id="2.60.40.10">
    <property type="entry name" value="Immunoglobulins"/>
    <property type="match status" value="3"/>
</dbReference>
<dbReference type="PANTHER" id="PTHR24270">
    <property type="entry name" value="LOW-DENSITY LIPOPROTEIN RECEPTOR-RELATED"/>
    <property type="match status" value="1"/>
</dbReference>